<dbReference type="Pfam" id="PF00450">
    <property type="entry name" value="Peptidase_S10"/>
    <property type="match status" value="1"/>
</dbReference>
<keyword evidence="1" id="KW-0121">Carboxypeptidase</keyword>
<dbReference type="PANTHER" id="PTHR11802">
    <property type="entry name" value="SERINE PROTEASE FAMILY S10 SERINE CARBOXYPEPTIDASE"/>
    <property type="match status" value="1"/>
</dbReference>
<keyword evidence="9" id="KW-1185">Reference proteome</keyword>
<organism evidence="8 9">
    <name type="scientific">Prosthecobacter algae</name>
    <dbReference type="NCBI Taxonomy" id="1144682"/>
    <lineage>
        <taxon>Bacteria</taxon>
        <taxon>Pseudomonadati</taxon>
        <taxon>Verrucomicrobiota</taxon>
        <taxon>Verrucomicrobiia</taxon>
        <taxon>Verrucomicrobiales</taxon>
        <taxon>Verrucomicrobiaceae</taxon>
        <taxon>Prosthecobacter</taxon>
    </lineage>
</organism>
<dbReference type="PANTHER" id="PTHR11802:SF3">
    <property type="entry name" value="RETINOID-INDUCIBLE SERINE CARBOXYPEPTIDASE"/>
    <property type="match status" value="1"/>
</dbReference>
<evidence type="ECO:0000256" key="4">
    <source>
        <dbReference type="ARBA" id="ARBA00022801"/>
    </source>
</evidence>
<comment type="caution">
    <text evidence="8">The sequence shown here is derived from an EMBL/GenBank/DDBJ whole genome shotgun (WGS) entry which is preliminary data.</text>
</comment>
<dbReference type="Proteomes" id="UP001499852">
    <property type="component" value="Unassembled WGS sequence"/>
</dbReference>
<keyword evidence="2" id="KW-0645">Protease</keyword>
<evidence type="ECO:0000256" key="1">
    <source>
        <dbReference type="ARBA" id="ARBA00022645"/>
    </source>
</evidence>
<evidence type="ECO:0000256" key="2">
    <source>
        <dbReference type="ARBA" id="ARBA00022670"/>
    </source>
</evidence>
<dbReference type="InterPro" id="IPR029058">
    <property type="entry name" value="AB_hydrolase_fold"/>
</dbReference>
<proteinExistence type="predicted"/>
<dbReference type="SUPFAM" id="SSF53474">
    <property type="entry name" value="alpha/beta-Hydrolases"/>
    <property type="match status" value="1"/>
</dbReference>
<feature type="region of interest" description="Disordered" evidence="6">
    <location>
        <begin position="22"/>
        <end position="91"/>
    </location>
</feature>
<protein>
    <submittedName>
        <fullName evidence="8">Peptidase S10</fullName>
    </submittedName>
</protein>
<evidence type="ECO:0000256" key="6">
    <source>
        <dbReference type="SAM" id="MobiDB-lite"/>
    </source>
</evidence>
<gene>
    <name evidence="8" type="ORF">GCM10023213_31850</name>
</gene>
<feature type="chain" id="PRO_5045275169" evidence="7">
    <location>
        <begin position="26"/>
        <end position="548"/>
    </location>
</feature>
<evidence type="ECO:0000313" key="9">
    <source>
        <dbReference type="Proteomes" id="UP001499852"/>
    </source>
</evidence>
<dbReference type="InterPro" id="IPR001563">
    <property type="entry name" value="Peptidase_S10"/>
</dbReference>
<keyword evidence="4" id="KW-0378">Hydrolase</keyword>
<feature type="signal peptide" evidence="7">
    <location>
        <begin position="1"/>
        <end position="25"/>
    </location>
</feature>
<keyword evidence="3 7" id="KW-0732">Signal</keyword>
<dbReference type="Gene3D" id="3.40.50.1820">
    <property type="entry name" value="alpha/beta hydrolase"/>
    <property type="match status" value="1"/>
</dbReference>
<evidence type="ECO:0000256" key="7">
    <source>
        <dbReference type="SAM" id="SignalP"/>
    </source>
</evidence>
<reference evidence="9" key="1">
    <citation type="journal article" date="2019" name="Int. J. Syst. Evol. Microbiol.">
        <title>The Global Catalogue of Microorganisms (GCM) 10K type strain sequencing project: providing services to taxonomists for standard genome sequencing and annotation.</title>
        <authorList>
            <consortium name="The Broad Institute Genomics Platform"/>
            <consortium name="The Broad Institute Genome Sequencing Center for Infectious Disease"/>
            <person name="Wu L."/>
            <person name="Ma J."/>
        </authorList>
    </citation>
    <scope>NUCLEOTIDE SEQUENCE [LARGE SCALE GENOMIC DNA]</scope>
    <source>
        <strain evidence="9">JCM 18053</strain>
    </source>
</reference>
<evidence type="ECO:0000256" key="3">
    <source>
        <dbReference type="ARBA" id="ARBA00022729"/>
    </source>
</evidence>
<feature type="compositionally biased region" description="Basic and acidic residues" evidence="6">
    <location>
        <begin position="40"/>
        <end position="88"/>
    </location>
</feature>
<name>A0ABP9PAT2_9BACT</name>
<accession>A0ABP9PAT2</accession>
<keyword evidence="5" id="KW-0325">Glycoprotein</keyword>
<feature type="compositionally biased region" description="Low complexity" evidence="6">
    <location>
        <begin position="22"/>
        <end position="39"/>
    </location>
</feature>
<dbReference type="EMBL" id="BAABIA010000006">
    <property type="protein sequence ID" value="GAA5143612.1"/>
    <property type="molecule type" value="Genomic_DNA"/>
</dbReference>
<sequence>MFQMPTSLRILSLIALTTASALAQAAQPHADPAKAAAPEAKSDEAPGGKSAKEEKADKKEAASKPEAGKEEKPKGDKPEDKSEKKTSTDHSLVINGQKVDFTATAGMLSLKDAEGKVTADIFYIAYTKKDVADPASRPLTFSFNGGPGSSSVWMHLGLLGPKRVKLRDDGFAVPPPYQLVENEFSLLDETDLVFIDPVGTGYSRASKPDEAKNFYGVNEDARSIAEFIRLYITKNTRWPSPKFLIGESYGTTRAAALSGELLRSHRMNLNGIMLVSTVLNFQTIWGAEGNDLPFVLFLPSFTATAWYHQKLPADLQKKPLVEVLKESEKFTSGDYNQALLLGAALPAPQRAAVVKQMARLTGLSDAFVAASDLRVTLSRFNAELLRDQRLVTGRFDSRYTSYMRDRLGNEAERDPSADAVFSAFASTFNHYVRHDLKFEDDRPYNILGGVGKWNWDAENQFANVSEILAESMTANPFLKVHVSNGFYDMATPYYAARYTFSHLNIHPELMKNITQDDYTAGHMMYLNLPDLKKQKEDLAKFIRSASQK</sequence>
<evidence type="ECO:0000313" key="8">
    <source>
        <dbReference type="EMBL" id="GAA5143612.1"/>
    </source>
</evidence>
<evidence type="ECO:0000256" key="5">
    <source>
        <dbReference type="ARBA" id="ARBA00023180"/>
    </source>
</evidence>